<feature type="region of interest" description="Disordered" evidence="1">
    <location>
        <begin position="150"/>
        <end position="174"/>
    </location>
</feature>
<evidence type="ECO:0000313" key="3">
    <source>
        <dbReference type="Proteomes" id="UP000438429"/>
    </source>
</evidence>
<sequence length="229" mass="26429">MRFGQGWRVTSATASDLNFFIFFSIFVNQIRVDRINLENALRVRNQHFAYLVNSSTAVFARHELQKKGGNVSRCWQTDRGPECRGRRLRGPQMSAARDERKKRGVDISPSSRFHYRFFNELSDACENRATESDRRRLLVTPQRQICKKGRRHLSETRVPPPPDRRCEPSGSCGPGTSCRWRDGLCSLVHEQKEFRLEFLKHLFEGIEKGTNAAGPERSVPQAASRNKHR</sequence>
<dbReference type="EMBL" id="VEVO01000003">
    <property type="protein sequence ID" value="KAF0043971.1"/>
    <property type="molecule type" value="Genomic_DNA"/>
</dbReference>
<feature type="region of interest" description="Disordered" evidence="1">
    <location>
        <begin position="210"/>
        <end position="229"/>
    </location>
</feature>
<reference evidence="2 3" key="1">
    <citation type="submission" date="2019-06" db="EMBL/GenBank/DDBJ databases">
        <title>Draft genomes of female and male turbot (Scophthalmus maximus).</title>
        <authorList>
            <person name="Xu H."/>
            <person name="Xu X.-W."/>
            <person name="Shao C."/>
            <person name="Chen S."/>
        </authorList>
    </citation>
    <scope>NUCLEOTIDE SEQUENCE [LARGE SCALE GENOMIC DNA]</scope>
    <source>
        <strain evidence="2">Ysfricsl-2016a</strain>
        <tissue evidence="2">Blood</tissue>
    </source>
</reference>
<accession>A0A6A4TMC8</accession>
<name>A0A6A4TMC8_SCOMX</name>
<evidence type="ECO:0000256" key="1">
    <source>
        <dbReference type="SAM" id="MobiDB-lite"/>
    </source>
</evidence>
<gene>
    <name evidence="2" type="ORF">F2P81_003129</name>
</gene>
<dbReference type="AlphaFoldDB" id="A0A6A4TMC8"/>
<comment type="caution">
    <text evidence="2">The sequence shown here is derived from an EMBL/GenBank/DDBJ whole genome shotgun (WGS) entry which is preliminary data.</text>
</comment>
<evidence type="ECO:0000313" key="2">
    <source>
        <dbReference type="EMBL" id="KAF0043971.1"/>
    </source>
</evidence>
<protein>
    <submittedName>
        <fullName evidence="2">Uncharacterized protein</fullName>
    </submittedName>
</protein>
<proteinExistence type="predicted"/>
<organism evidence="2 3">
    <name type="scientific">Scophthalmus maximus</name>
    <name type="common">Turbot</name>
    <name type="synonym">Psetta maxima</name>
    <dbReference type="NCBI Taxonomy" id="52904"/>
    <lineage>
        <taxon>Eukaryota</taxon>
        <taxon>Metazoa</taxon>
        <taxon>Chordata</taxon>
        <taxon>Craniata</taxon>
        <taxon>Vertebrata</taxon>
        <taxon>Euteleostomi</taxon>
        <taxon>Actinopterygii</taxon>
        <taxon>Neopterygii</taxon>
        <taxon>Teleostei</taxon>
        <taxon>Neoteleostei</taxon>
        <taxon>Acanthomorphata</taxon>
        <taxon>Carangaria</taxon>
        <taxon>Pleuronectiformes</taxon>
        <taxon>Pleuronectoidei</taxon>
        <taxon>Scophthalmidae</taxon>
        <taxon>Scophthalmus</taxon>
    </lineage>
</organism>
<dbReference type="Proteomes" id="UP000438429">
    <property type="component" value="Unassembled WGS sequence"/>
</dbReference>